<proteinExistence type="predicted"/>
<comment type="caution">
    <text evidence="1">The sequence shown here is derived from an EMBL/GenBank/DDBJ whole genome shotgun (WGS) entry which is preliminary data.</text>
</comment>
<organism evidence="1 2">
    <name type="scientific">Gaetbulibacter jejuensis</name>
    <dbReference type="NCBI Taxonomy" id="584607"/>
    <lineage>
        <taxon>Bacteria</taxon>
        <taxon>Pseudomonadati</taxon>
        <taxon>Bacteroidota</taxon>
        <taxon>Flavobacteriia</taxon>
        <taxon>Flavobacteriales</taxon>
        <taxon>Flavobacteriaceae</taxon>
        <taxon>Gaetbulibacter</taxon>
    </lineage>
</organism>
<protein>
    <submittedName>
        <fullName evidence="1">Uncharacterized protein</fullName>
    </submittedName>
</protein>
<dbReference type="RefSeq" id="WP_131508664.1">
    <property type="nucleotide sequence ID" value="NZ_BAAAGF010000001.1"/>
</dbReference>
<sequence length="100" mass="11235">MGKKVTSLAILIIFSAFLAAPTIISIVDKDFNVAAFYSVNEEENSQSEISKNVEVKFLDNSLYDDLIVFDNSIKHNSHYQINYSSLSLENLSPPPEQHIL</sequence>
<gene>
    <name evidence="1" type="ORF">GCM10009431_01900</name>
</gene>
<evidence type="ECO:0000313" key="1">
    <source>
        <dbReference type="EMBL" id="GAA0736236.1"/>
    </source>
</evidence>
<keyword evidence="2" id="KW-1185">Reference proteome</keyword>
<name>A0ABN1JD58_9FLAO</name>
<evidence type="ECO:0000313" key="2">
    <source>
        <dbReference type="Proteomes" id="UP001500736"/>
    </source>
</evidence>
<dbReference type="EMBL" id="BAAAGF010000001">
    <property type="protein sequence ID" value="GAA0736236.1"/>
    <property type="molecule type" value="Genomic_DNA"/>
</dbReference>
<accession>A0ABN1JD58</accession>
<reference evidence="1 2" key="1">
    <citation type="journal article" date="2019" name="Int. J. Syst. Evol. Microbiol.">
        <title>The Global Catalogue of Microorganisms (GCM) 10K type strain sequencing project: providing services to taxonomists for standard genome sequencing and annotation.</title>
        <authorList>
            <consortium name="The Broad Institute Genomics Platform"/>
            <consortium name="The Broad Institute Genome Sequencing Center for Infectious Disease"/>
            <person name="Wu L."/>
            <person name="Ma J."/>
        </authorList>
    </citation>
    <scope>NUCLEOTIDE SEQUENCE [LARGE SCALE GENOMIC DNA]</scope>
    <source>
        <strain evidence="1 2">JCM 15976</strain>
    </source>
</reference>
<dbReference type="Proteomes" id="UP001500736">
    <property type="component" value="Unassembled WGS sequence"/>
</dbReference>